<dbReference type="AlphaFoldDB" id="A0A383Z073"/>
<keyword evidence="4" id="KW-0813">Transport</keyword>
<protein>
    <recommendedName>
        <fullName evidence="3">Sodium-dependent phosphate transport protein 2B</fullName>
    </recommendedName>
    <alternativeName>
        <fullName evidence="17">Na(+)-dependent phosphate cotransporter 2B</fullName>
    </alternativeName>
    <alternativeName>
        <fullName evidence="15">Sodium/phosphate cotransporter 2B</fullName>
    </alternativeName>
    <alternativeName>
        <fullName evidence="16">Solute carrier family 34 member 2</fullName>
    </alternativeName>
</protein>
<keyword evidence="9" id="KW-0915">Sodium</keyword>
<evidence type="ECO:0000256" key="8">
    <source>
        <dbReference type="ARBA" id="ARBA00022989"/>
    </source>
</evidence>
<comment type="catalytic activity">
    <reaction evidence="18">
        <text>3 Na(+)(out) + phosphate(out) = 3 Na(+)(in) + phosphate(in)</text>
        <dbReference type="Rhea" id="RHEA:71255"/>
        <dbReference type="ChEBI" id="CHEBI:29101"/>
        <dbReference type="ChEBI" id="CHEBI:43474"/>
    </reaction>
    <physiologicalReaction direction="left-to-right" evidence="18">
        <dbReference type="Rhea" id="RHEA:71256"/>
    </physiologicalReaction>
</comment>
<evidence type="ECO:0000256" key="16">
    <source>
        <dbReference type="ARBA" id="ARBA00029768"/>
    </source>
</evidence>
<evidence type="ECO:0000256" key="9">
    <source>
        <dbReference type="ARBA" id="ARBA00023053"/>
    </source>
</evidence>
<dbReference type="GO" id="GO:0031982">
    <property type="term" value="C:vesicle"/>
    <property type="evidence" value="ECO:0007669"/>
    <property type="project" value="TreeGrafter"/>
</dbReference>
<dbReference type="Proteomes" id="UP001652580">
    <property type="component" value="Chromosome 5"/>
</dbReference>
<keyword evidence="6 21" id="KW-0812">Transmembrane</keyword>
<feature type="transmembrane region" description="Helical" evidence="21">
    <location>
        <begin position="553"/>
        <end position="574"/>
    </location>
</feature>
<feature type="transmembrane region" description="Helical" evidence="21">
    <location>
        <begin position="143"/>
        <end position="167"/>
    </location>
</feature>
<feature type="compositionally biased region" description="Basic and acidic residues" evidence="20">
    <location>
        <begin position="31"/>
        <end position="40"/>
    </location>
</feature>
<proteinExistence type="inferred from homology"/>
<gene>
    <name evidence="23" type="primary">SLC34A2</name>
</gene>
<keyword evidence="14" id="KW-0739">Sodium transport</keyword>
<evidence type="ECO:0000256" key="12">
    <source>
        <dbReference type="ARBA" id="ARBA00023157"/>
    </source>
</evidence>
<evidence type="ECO:0000256" key="5">
    <source>
        <dbReference type="ARBA" id="ARBA00022475"/>
    </source>
</evidence>
<evidence type="ECO:0000256" key="2">
    <source>
        <dbReference type="ARBA" id="ARBA00005808"/>
    </source>
</evidence>
<evidence type="ECO:0000256" key="3">
    <source>
        <dbReference type="ARBA" id="ARBA00020024"/>
    </source>
</evidence>
<evidence type="ECO:0000313" key="22">
    <source>
        <dbReference type="Proteomes" id="UP001652580"/>
    </source>
</evidence>
<keyword evidence="8 21" id="KW-1133">Transmembrane helix</keyword>
<comment type="function">
    <text evidence="19">Involved in actively transporting phosphate into cells via Na(+) cotransport.</text>
</comment>
<evidence type="ECO:0000256" key="19">
    <source>
        <dbReference type="ARBA" id="ARBA00034091"/>
    </source>
</evidence>
<comment type="subcellular location">
    <subcellularLocation>
        <location evidence="1">Apical cell membrane</location>
        <topology evidence="1">Multi-pass membrane protein</topology>
    </subcellularLocation>
</comment>
<dbReference type="GO" id="GO:0016324">
    <property type="term" value="C:apical plasma membrane"/>
    <property type="evidence" value="ECO:0007669"/>
    <property type="project" value="UniProtKB-SubCell"/>
</dbReference>
<evidence type="ECO:0000313" key="23">
    <source>
        <dbReference type="RefSeq" id="XP_007168515.2"/>
    </source>
</evidence>
<feature type="transmembrane region" description="Helical" evidence="21">
    <location>
        <begin position="524"/>
        <end position="546"/>
    </location>
</feature>
<evidence type="ECO:0000256" key="20">
    <source>
        <dbReference type="SAM" id="MobiDB-lite"/>
    </source>
</evidence>
<comment type="similarity">
    <text evidence="2">Belongs to the SLC34A transporter family.</text>
</comment>
<keyword evidence="22" id="KW-1185">Reference proteome</keyword>
<feature type="transmembrane region" description="Helical" evidence="21">
    <location>
        <begin position="456"/>
        <end position="474"/>
    </location>
</feature>
<name>A0A383Z073_BALAC</name>
<keyword evidence="10" id="KW-0406">Ion transport</keyword>
<dbReference type="KEGG" id="bacu:103006428"/>
<evidence type="ECO:0000256" key="10">
    <source>
        <dbReference type="ARBA" id="ARBA00023065"/>
    </source>
</evidence>
<dbReference type="PANTHER" id="PTHR10010">
    <property type="entry name" value="SOLUTE CARRIER FAMILY 34 SODIUM PHOSPHATE , MEMBER 2-RELATED"/>
    <property type="match status" value="1"/>
</dbReference>
<keyword evidence="13" id="KW-0325">Glycoprotein</keyword>
<dbReference type="GO" id="GO:0005903">
    <property type="term" value="C:brush border"/>
    <property type="evidence" value="ECO:0007669"/>
    <property type="project" value="TreeGrafter"/>
</dbReference>
<evidence type="ECO:0000256" key="18">
    <source>
        <dbReference type="ARBA" id="ARBA00034042"/>
    </source>
</evidence>
<feature type="transmembrane region" description="Helical" evidence="21">
    <location>
        <begin position="221"/>
        <end position="240"/>
    </location>
</feature>
<evidence type="ECO:0000256" key="4">
    <source>
        <dbReference type="ARBA" id="ARBA00022448"/>
    </source>
</evidence>
<dbReference type="NCBIfam" id="TIGR01013">
    <property type="entry name" value="2a58"/>
    <property type="match status" value="1"/>
</dbReference>
<dbReference type="GO" id="GO:0030643">
    <property type="term" value="P:intracellular phosphate ion homeostasis"/>
    <property type="evidence" value="ECO:0007669"/>
    <property type="project" value="TreeGrafter"/>
</dbReference>
<evidence type="ECO:0000256" key="13">
    <source>
        <dbReference type="ARBA" id="ARBA00023180"/>
    </source>
</evidence>
<keyword evidence="12" id="KW-1015">Disulfide bond</keyword>
<keyword evidence="5" id="KW-1003">Cell membrane</keyword>
<sequence length="686" mass="74821">MAPWPELENAQSNSDKYIEGAADQQSTTPAKGKETGKNDTDTPVTKIELLPSYSTMALIEEPTAVEDPWNLPELQDMGIKWSERDTKGKILCVFQGIGKFILLLVFLYFFVCSLDVLSSAFQLVGGKVAGQFFSNNSIMSNPVAGLVIGVLVTVLVQSSSTSSSIVVSMVASSLLNVQAAVPIIMGANIGTSITNTIVALMQAGDRSEFRRAFAGATVHDFFNWLSVLVLLPLEAATHYLERLTNLVVETFNFKNGEDAPELLKVITDPFTKLIIQLDKKVINQIAMNDETAKNKSMIKIWCKTFTNVTERNVTVPSPDNCTSPSLCWTDGLHTWTIKNVTHQENIAKCQHIFVNFNLPDVVVGTILLVVSLLVLCSCLILIVKLLGSVLRGQVAVVIKKTINTDFPFPFAWVTGYLAILVGAGMTFIVQSSSVFTSAMTPLIGIGVISIERAYPLTLGANIGTTTTAILAALASPGSTLKSSLQIALCHFFFNISGILLWYPIPFTRLPIRLAKGLGSISAEYRWFAVFYLVIFFFLIPLAVFGLSLVGWPVLVGVGAPVIFVVFLVVVLRLLQSHCPRVLPHKLQNWNFLPPWMHSLKPWDKLISASTSCCRRLCCRTCCLLCGCPKCCRCSKCCEDLQEEQGVPVKSPEAFANMAVDKEAQDGVPKSKVDASGTKTISSITAL</sequence>
<organism evidence="22 23">
    <name type="scientific">Balaenoptera acutorostrata</name>
    <name type="common">Common minke whale</name>
    <name type="synonym">Balaena rostrata</name>
    <dbReference type="NCBI Taxonomy" id="9767"/>
    <lineage>
        <taxon>Eukaryota</taxon>
        <taxon>Metazoa</taxon>
        <taxon>Chordata</taxon>
        <taxon>Craniata</taxon>
        <taxon>Vertebrata</taxon>
        <taxon>Euteleostomi</taxon>
        <taxon>Mammalia</taxon>
        <taxon>Eutheria</taxon>
        <taxon>Laurasiatheria</taxon>
        <taxon>Artiodactyla</taxon>
        <taxon>Whippomorpha</taxon>
        <taxon>Cetacea</taxon>
        <taxon>Mysticeti</taxon>
        <taxon>Balaenopteridae</taxon>
        <taxon>Balaenoptera</taxon>
    </lineage>
</organism>
<dbReference type="Pfam" id="PF02690">
    <property type="entry name" value="Na_Pi_cotrans"/>
    <property type="match status" value="2"/>
</dbReference>
<accession>A0A383Z073</accession>
<evidence type="ECO:0000256" key="15">
    <source>
        <dbReference type="ARBA" id="ARBA00029612"/>
    </source>
</evidence>
<evidence type="ECO:0000256" key="17">
    <source>
        <dbReference type="ARBA" id="ARBA00031843"/>
    </source>
</evidence>
<evidence type="ECO:0000256" key="1">
    <source>
        <dbReference type="ARBA" id="ARBA00004424"/>
    </source>
</evidence>
<evidence type="ECO:0000256" key="7">
    <source>
        <dbReference type="ARBA" id="ARBA00022847"/>
    </source>
</evidence>
<reference evidence="23" key="1">
    <citation type="submission" date="2025-08" db="UniProtKB">
        <authorList>
            <consortium name="RefSeq"/>
        </authorList>
    </citation>
    <scope>IDENTIFICATION</scope>
</reference>
<dbReference type="GeneID" id="103006428"/>
<feature type="transmembrane region" description="Helical" evidence="21">
    <location>
        <begin position="179"/>
        <end position="201"/>
    </location>
</feature>
<evidence type="ECO:0000256" key="21">
    <source>
        <dbReference type="SAM" id="Phobius"/>
    </source>
</evidence>
<dbReference type="STRING" id="310752.A0A383Z073"/>
<feature type="transmembrane region" description="Helical" evidence="21">
    <location>
        <begin position="486"/>
        <end position="504"/>
    </location>
</feature>
<dbReference type="RefSeq" id="XP_007168515.2">
    <property type="nucleotide sequence ID" value="XM_007168453.2"/>
</dbReference>
<evidence type="ECO:0000256" key="14">
    <source>
        <dbReference type="ARBA" id="ARBA00023201"/>
    </source>
</evidence>
<feature type="region of interest" description="Disordered" evidence="20">
    <location>
        <begin position="1"/>
        <end position="43"/>
    </location>
</feature>
<evidence type="ECO:0000256" key="6">
    <source>
        <dbReference type="ARBA" id="ARBA00022692"/>
    </source>
</evidence>
<dbReference type="CTD" id="10568"/>
<dbReference type="FunCoup" id="A0A383Z073">
    <property type="interactions" value="104"/>
</dbReference>
<feature type="transmembrane region" description="Helical" evidence="21">
    <location>
        <begin position="361"/>
        <end position="386"/>
    </location>
</feature>
<dbReference type="PANTHER" id="PTHR10010:SF23">
    <property type="entry name" value="SODIUM-DEPENDENT PHOSPHATE TRANSPORT PROTEIN 2B"/>
    <property type="match status" value="1"/>
</dbReference>
<dbReference type="GO" id="GO:0044341">
    <property type="term" value="P:sodium-dependent phosphate transport"/>
    <property type="evidence" value="ECO:0007669"/>
    <property type="project" value="InterPro"/>
</dbReference>
<dbReference type="InterPro" id="IPR003841">
    <property type="entry name" value="Na/Pi_transpt"/>
</dbReference>
<dbReference type="InParanoid" id="A0A383Z073"/>
<evidence type="ECO:0000256" key="11">
    <source>
        <dbReference type="ARBA" id="ARBA00023136"/>
    </source>
</evidence>
<dbReference type="GO" id="GO:0005436">
    <property type="term" value="F:sodium:phosphate symporter activity"/>
    <property type="evidence" value="ECO:0007669"/>
    <property type="project" value="InterPro"/>
</dbReference>
<dbReference type="NCBIfam" id="NF037997">
    <property type="entry name" value="Na_Pi_symport"/>
    <property type="match status" value="1"/>
</dbReference>
<feature type="transmembrane region" description="Helical" evidence="21">
    <location>
        <begin position="406"/>
        <end position="427"/>
    </location>
</feature>
<feature type="transmembrane region" description="Helical" evidence="21">
    <location>
        <begin position="434"/>
        <end position="450"/>
    </location>
</feature>
<keyword evidence="11 21" id="KW-0472">Membrane</keyword>
<keyword evidence="7" id="KW-0769">Symport</keyword>